<dbReference type="InterPro" id="IPR029052">
    <property type="entry name" value="Metallo-depent_PP-like"/>
</dbReference>
<dbReference type="InterPro" id="IPR006186">
    <property type="entry name" value="Ser/Thr-sp_prot-phosphatase"/>
</dbReference>
<reference evidence="3" key="5">
    <citation type="journal article" date="2021" name="G3 (Bethesda)">
        <title>Aegilops tauschii genome assembly Aet v5.0 features greater sequence contiguity and improved annotation.</title>
        <authorList>
            <person name="Wang L."/>
            <person name="Zhu T."/>
            <person name="Rodriguez J.C."/>
            <person name="Deal K.R."/>
            <person name="Dubcovsky J."/>
            <person name="McGuire P.E."/>
            <person name="Lux T."/>
            <person name="Spannagl M."/>
            <person name="Mayer K.F.X."/>
            <person name="Baldrich P."/>
            <person name="Meyers B.C."/>
            <person name="Huo N."/>
            <person name="Gu Y.Q."/>
            <person name="Zhou H."/>
            <person name="Devos K.M."/>
            <person name="Bennetzen J.L."/>
            <person name="Unver T."/>
            <person name="Budak H."/>
            <person name="Gulick P.J."/>
            <person name="Galiba G."/>
            <person name="Kalapos B."/>
            <person name="Nelson D.R."/>
            <person name="Li P."/>
            <person name="You F.M."/>
            <person name="Luo M.C."/>
            <person name="Dvorak J."/>
        </authorList>
    </citation>
    <scope>NUCLEOTIDE SEQUENCE [LARGE SCALE GENOMIC DNA]</scope>
    <source>
        <strain evidence="3">cv. AL8/78</strain>
    </source>
</reference>
<reference evidence="4" key="1">
    <citation type="journal article" date="2014" name="Science">
        <title>Ancient hybridizations among the ancestral genomes of bread wheat.</title>
        <authorList>
            <consortium name="International Wheat Genome Sequencing Consortium,"/>
            <person name="Marcussen T."/>
            <person name="Sandve S.R."/>
            <person name="Heier L."/>
            <person name="Spannagl M."/>
            <person name="Pfeifer M."/>
            <person name="Jakobsen K.S."/>
            <person name="Wulff B.B."/>
            <person name="Steuernagel B."/>
            <person name="Mayer K.F."/>
            <person name="Olsen O.A."/>
        </authorList>
    </citation>
    <scope>NUCLEOTIDE SEQUENCE [LARGE SCALE GENOMIC DNA]</scope>
    <source>
        <strain evidence="4">cv. AL8/78</strain>
    </source>
</reference>
<organism evidence="3 4">
    <name type="scientific">Aegilops tauschii subsp. strangulata</name>
    <name type="common">Goatgrass</name>
    <dbReference type="NCBI Taxonomy" id="200361"/>
    <lineage>
        <taxon>Eukaryota</taxon>
        <taxon>Viridiplantae</taxon>
        <taxon>Streptophyta</taxon>
        <taxon>Embryophyta</taxon>
        <taxon>Tracheophyta</taxon>
        <taxon>Spermatophyta</taxon>
        <taxon>Magnoliopsida</taxon>
        <taxon>Liliopsida</taxon>
        <taxon>Poales</taxon>
        <taxon>Poaceae</taxon>
        <taxon>BOP clade</taxon>
        <taxon>Pooideae</taxon>
        <taxon>Triticodae</taxon>
        <taxon>Triticeae</taxon>
        <taxon>Triticinae</taxon>
        <taxon>Aegilops</taxon>
    </lineage>
</organism>
<reference evidence="4" key="2">
    <citation type="journal article" date="2017" name="Nat. Plants">
        <title>The Aegilops tauschii genome reveals multiple impacts of transposons.</title>
        <authorList>
            <person name="Zhao G."/>
            <person name="Zou C."/>
            <person name="Li K."/>
            <person name="Wang K."/>
            <person name="Li T."/>
            <person name="Gao L."/>
            <person name="Zhang X."/>
            <person name="Wang H."/>
            <person name="Yang Z."/>
            <person name="Liu X."/>
            <person name="Jiang W."/>
            <person name="Mao L."/>
            <person name="Kong X."/>
            <person name="Jiao Y."/>
            <person name="Jia J."/>
        </authorList>
    </citation>
    <scope>NUCLEOTIDE SEQUENCE [LARGE SCALE GENOMIC DNA]</scope>
    <source>
        <strain evidence="4">cv. AL8/78</strain>
    </source>
</reference>
<protein>
    <recommendedName>
        <fullName evidence="2">Serine/threonine specific protein phosphatases domain-containing protein</fullName>
    </recommendedName>
</protein>
<dbReference type="AlphaFoldDB" id="A0A452XYL8"/>
<keyword evidence="4" id="KW-1185">Reference proteome</keyword>
<evidence type="ECO:0000313" key="3">
    <source>
        <dbReference type="EnsemblPlants" id="AET1Gv20217900.26"/>
    </source>
</evidence>
<dbReference type="PANTHER" id="PTHR46422:SF6">
    <property type="entry name" value="SERINE_THREONINE-PROTEIN PHOSPHATASE BSL1"/>
    <property type="match status" value="1"/>
</dbReference>
<dbReference type="GO" id="GO:0016787">
    <property type="term" value="F:hydrolase activity"/>
    <property type="evidence" value="ECO:0007669"/>
    <property type="project" value="InterPro"/>
</dbReference>
<dbReference type="Proteomes" id="UP000015105">
    <property type="component" value="Chromosome 1D"/>
</dbReference>
<reference evidence="3" key="3">
    <citation type="journal article" date="2017" name="Nature">
        <title>Genome sequence of the progenitor of the wheat D genome Aegilops tauschii.</title>
        <authorList>
            <person name="Luo M.C."/>
            <person name="Gu Y.Q."/>
            <person name="Puiu D."/>
            <person name="Wang H."/>
            <person name="Twardziok S.O."/>
            <person name="Deal K.R."/>
            <person name="Huo N."/>
            <person name="Zhu T."/>
            <person name="Wang L."/>
            <person name="Wang Y."/>
            <person name="McGuire P.E."/>
            <person name="Liu S."/>
            <person name="Long H."/>
            <person name="Ramasamy R.K."/>
            <person name="Rodriguez J.C."/>
            <person name="Van S.L."/>
            <person name="Yuan L."/>
            <person name="Wang Z."/>
            <person name="Xia Z."/>
            <person name="Xiao L."/>
            <person name="Anderson O.D."/>
            <person name="Ouyang S."/>
            <person name="Liang Y."/>
            <person name="Zimin A.V."/>
            <person name="Pertea G."/>
            <person name="Qi P."/>
            <person name="Bennetzen J.L."/>
            <person name="Dai X."/>
            <person name="Dawson M.W."/>
            <person name="Muller H.G."/>
            <person name="Kugler K."/>
            <person name="Rivarola-Duarte L."/>
            <person name="Spannagl M."/>
            <person name="Mayer K.F.X."/>
            <person name="Lu F.H."/>
            <person name="Bevan M.W."/>
            <person name="Leroy P."/>
            <person name="Li P."/>
            <person name="You F.M."/>
            <person name="Sun Q."/>
            <person name="Liu Z."/>
            <person name="Lyons E."/>
            <person name="Wicker T."/>
            <person name="Salzberg S.L."/>
            <person name="Devos K.M."/>
            <person name="Dvorak J."/>
        </authorList>
    </citation>
    <scope>NUCLEOTIDE SEQUENCE [LARGE SCALE GENOMIC DNA]</scope>
    <source>
        <strain evidence="3">cv. AL8/78</strain>
    </source>
</reference>
<dbReference type="SUPFAM" id="SSF56300">
    <property type="entry name" value="Metallo-dependent phosphatases"/>
    <property type="match status" value="1"/>
</dbReference>
<reference evidence="3" key="4">
    <citation type="submission" date="2019-03" db="UniProtKB">
        <authorList>
            <consortium name="EnsemblPlants"/>
        </authorList>
    </citation>
    <scope>IDENTIFICATION</scope>
</reference>
<evidence type="ECO:0000256" key="1">
    <source>
        <dbReference type="SAM" id="MobiDB-lite"/>
    </source>
</evidence>
<accession>A0A452XYL8</accession>
<dbReference type="SMART" id="SM00156">
    <property type="entry name" value="PP2Ac"/>
    <property type="match status" value="1"/>
</dbReference>
<dbReference type="PANTHER" id="PTHR46422">
    <property type="entry name" value="SERINE/THREONINE-PROTEIN PHOSPHATASE BSL3"/>
    <property type="match status" value="1"/>
</dbReference>
<feature type="region of interest" description="Disordered" evidence="1">
    <location>
        <begin position="141"/>
        <end position="164"/>
    </location>
</feature>
<dbReference type="Gramene" id="AET1Gv20217900.26">
    <property type="protein sequence ID" value="AET1Gv20217900.26"/>
    <property type="gene ID" value="AET1Gv20217900"/>
</dbReference>
<name>A0A452XYL8_AEGTS</name>
<proteinExistence type="predicted"/>
<dbReference type="Gene3D" id="3.60.21.10">
    <property type="match status" value="1"/>
</dbReference>
<feature type="domain" description="Serine/threonine specific protein phosphatases" evidence="2">
    <location>
        <begin position="1"/>
        <end position="117"/>
    </location>
</feature>
<sequence length="164" mass="18063">KLKGLLQWMSDLLSSWIFYGSDPTENDSVEGLRPNARGPGLVTFGPDRVAEFCKRNKLQLIIRAHECVMDGFERFAHGQLITLFSATNYCGTANNAGAILVVGRGLVIVPKLIHPLPPPVNSPESSPERAMDATWMQELNIQRPPTPTRGRPHSAGDRNSLAYI</sequence>
<dbReference type="PRINTS" id="PR00114">
    <property type="entry name" value="STPHPHTASE"/>
</dbReference>
<dbReference type="EnsemblPlants" id="AET1Gv20217900.26">
    <property type="protein sequence ID" value="AET1Gv20217900.26"/>
    <property type="gene ID" value="AET1Gv20217900"/>
</dbReference>
<evidence type="ECO:0000259" key="2">
    <source>
        <dbReference type="SMART" id="SM00156"/>
    </source>
</evidence>
<evidence type="ECO:0000313" key="4">
    <source>
        <dbReference type="Proteomes" id="UP000015105"/>
    </source>
</evidence>